<dbReference type="RefSeq" id="WP_179756087.1">
    <property type="nucleotide sequence ID" value="NZ_JACCBU010000001.1"/>
</dbReference>
<feature type="compositionally biased region" description="Polar residues" evidence="1">
    <location>
        <begin position="78"/>
        <end position="101"/>
    </location>
</feature>
<feature type="compositionally biased region" description="Low complexity" evidence="1">
    <location>
        <begin position="102"/>
        <end position="121"/>
    </location>
</feature>
<proteinExistence type="predicted"/>
<evidence type="ECO:0000256" key="1">
    <source>
        <dbReference type="SAM" id="MobiDB-lite"/>
    </source>
</evidence>
<reference evidence="2 3" key="1">
    <citation type="submission" date="2020-07" db="EMBL/GenBank/DDBJ databases">
        <title>Sequencing the genomes of 1000 actinobacteria strains.</title>
        <authorList>
            <person name="Klenk H.-P."/>
        </authorList>
    </citation>
    <scope>NUCLEOTIDE SEQUENCE [LARGE SCALE GENOMIC DNA]</scope>
    <source>
        <strain evidence="2 3">DSM 22083</strain>
    </source>
</reference>
<dbReference type="AlphaFoldDB" id="A0A7Y9ID16"/>
<evidence type="ECO:0000313" key="3">
    <source>
        <dbReference type="Proteomes" id="UP000569914"/>
    </source>
</evidence>
<feature type="region of interest" description="Disordered" evidence="1">
    <location>
        <begin position="1"/>
        <end position="195"/>
    </location>
</feature>
<dbReference type="Proteomes" id="UP000569914">
    <property type="component" value="Unassembled WGS sequence"/>
</dbReference>
<name>A0A7Y9ID16_9ACTN</name>
<keyword evidence="3" id="KW-1185">Reference proteome</keyword>
<gene>
    <name evidence="2" type="ORF">BKA15_005388</name>
</gene>
<sequence length="195" mass="20423">MGDDDPAIGRPGSGRAESVHWTTLVPTGYGPVGTGSRGTGSTTASTTPAPARPTTTPVPSPAVQRRPVPAGRPRRARTSATSVPGRTSRNAASTGINTQRGPASRIPARARTAPPSAAIRIPVRERSGQPAAECQRQHGQHGEQLGNGQRDQRQRLQHAPILVRPRTRDDRPRSRPGYDLGPDLGPKASSPSGPS</sequence>
<dbReference type="EMBL" id="JACCBU010000001">
    <property type="protein sequence ID" value="NYE74059.1"/>
    <property type="molecule type" value="Genomic_DNA"/>
</dbReference>
<feature type="compositionally biased region" description="Low complexity" evidence="1">
    <location>
        <begin position="39"/>
        <end position="71"/>
    </location>
</feature>
<comment type="caution">
    <text evidence="2">The sequence shown here is derived from an EMBL/GenBank/DDBJ whole genome shotgun (WGS) entry which is preliminary data.</text>
</comment>
<evidence type="ECO:0000313" key="2">
    <source>
        <dbReference type="EMBL" id="NYE74059.1"/>
    </source>
</evidence>
<organism evidence="2 3">
    <name type="scientific">Microlunatus parietis</name>
    <dbReference type="NCBI Taxonomy" id="682979"/>
    <lineage>
        <taxon>Bacteria</taxon>
        <taxon>Bacillati</taxon>
        <taxon>Actinomycetota</taxon>
        <taxon>Actinomycetes</taxon>
        <taxon>Propionibacteriales</taxon>
        <taxon>Propionibacteriaceae</taxon>
        <taxon>Microlunatus</taxon>
    </lineage>
</organism>
<accession>A0A7Y9ID16</accession>
<protein>
    <submittedName>
        <fullName evidence="2">Uncharacterized protein</fullName>
    </submittedName>
</protein>